<reference evidence="8" key="1">
    <citation type="journal article" date="2021" name="bioRxiv">
        <title>Unraveling nitrogen, sulfur and carbon metabolic pathways and microbial community transcriptional responses to substrate deprivation and toxicity stresses in a bioreactor mimicking anoxic brackish coastal sediment conditions.</title>
        <authorList>
            <person name="Martins P.D."/>
            <person name="Echeveste M.J."/>
            <person name="Arshad A."/>
            <person name="Kurth J."/>
            <person name="Ouboter H."/>
            <person name="Jetten M.S.M."/>
            <person name="Welte C.U."/>
        </authorList>
    </citation>
    <scope>NUCLEOTIDE SEQUENCE</scope>
    <source>
        <strain evidence="8">MAG_39</strain>
    </source>
</reference>
<keyword evidence="5 6" id="KW-0472">Membrane</keyword>
<comment type="subcellular location">
    <subcellularLocation>
        <location evidence="1">Cell membrane</location>
    </subcellularLocation>
</comment>
<reference evidence="8" key="2">
    <citation type="submission" date="2021-08" db="EMBL/GenBank/DDBJ databases">
        <authorList>
            <person name="Dalcin Martins P."/>
        </authorList>
    </citation>
    <scope>NUCLEOTIDE SEQUENCE</scope>
    <source>
        <strain evidence="8">MAG_39</strain>
    </source>
</reference>
<evidence type="ECO:0000256" key="1">
    <source>
        <dbReference type="ARBA" id="ARBA00004236"/>
    </source>
</evidence>
<dbReference type="Pfam" id="PF13190">
    <property type="entry name" value="PDGLE"/>
    <property type="match status" value="1"/>
</dbReference>
<feature type="transmembrane region" description="Helical" evidence="6">
    <location>
        <begin position="68"/>
        <end position="92"/>
    </location>
</feature>
<dbReference type="InterPro" id="IPR025937">
    <property type="entry name" value="PDGLE_dom"/>
</dbReference>
<accession>A0A953J4X6</accession>
<comment type="caution">
    <text evidence="8">The sequence shown here is derived from an EMBL/GenBank/DDBJ whole genome shotgun (WGS) entry which is preliminary data.</text>
</comment>
<protein>
    <submittedName>
        <fullName evidence="8">Cobalamin biosynthesis protein</fullName>
    </submittedName>
</protein>
<evidence type="ECO:0000256" key="3">
    <source>
        <dbReference type="ARBA" id="ARBA00022692"/>
    </source>
</evidence>
<dbReference type="AlphaFoldDB" id="A0A953J4X6"/>
<sequence length="97" mass="10439">MALLSPLGVLLPVWFEAGDAWGEWGEDTLKEMLGYVPEGLRKYAGLWKAPLPDYSFGGESSPLAFQSFAYIVSGVLGVLFVGVAALLIARLLGRHGK</sequence>
<keyword evidence="2" id="KW-1003">Cell membrane</keyword>
<evidence type="ECO:0000313" key="9">
    <source>
        <dbReference type="Proteomes" id="UP000705867"/>
    </source>
</evidence>
<proteinExistence type="predicted"/>
<keyword evidence="4 6" id="KW-1133">Transmembrane helix</keyword>
<dbReference type="Proteomes" id="UP000705867">
    <property type="component" value="Unassembled WGS sequence"/>
</dbReference>
<name>A0A953J4X6_9BACT</name>
<keyword evidence="3 6" id="KW-0812">Transmembrane</keyword>
<dbReference type="EMBL" id="JAIOIV010000041">
    <property type="protein sequence ID" value="MBZ0155678.1"/>
    <property type="molecule type" value="Genomic_DNA"/>
</dbReference>
<feature type="domain" description="PDGLE" evidence="7">
    <location>
        <begin position="13"/>
        <end position="93"/>
    </location>
</feature>
<gene>
    <name evidence="8" type="ORF">K8I29_05610</name>
</gene>
<evidence type="ECO:0000256" key="4">
    <source>
        <dbReference type="ARBA" id="ARBA00022989"/>
    </source>
</evidence>
<organism evidence="8 9">
    <name type="scientific">Candidatus Nitrobium versatile</name>
    <dbReference type="NCBI Taxonomy" id="2884831"/>
    <lineage>
        <taxon>Bacteria</taxon>
        <taxon>Pseudomonadati</taxon>
        <taxon>Nitrospirota</taxon>
        <taxon>Nitrospiria</taxon>
        <taxon>Nitrospirales</taxon>
        <taxon>Nitrospiraceae</taxon>
        <taxon>Candidatus Nitrobium</taxon>
    </lineage>
</organism>
<evidence type="ECO:0000256" key="5">
    <source>
        <dbReference type="ARBA" id="ARBA00023136"/>
    </source>
</evidence>
<evidence type="ECO:0000256" key="6">
    <source>
        <dbReference type="SAM" id="Phobius"/>
    </source>
</evidence>
<dbReference type="GO" id="GO:0005886">
    <property type="term" value="C:plasma membrane"/>
    <property type="evidence" value="ECO:0007669"/>
    <property type="project" value="UniProtKB-SubCell"/>
</dbReference>
<evidence type="ECO:0000313" key="8">
    <source>
        <dbReference type="EMBL" id="MBZ0155678.1"/>
    </source>
</evidence>
<evidence type="ECO:0000259" key="7">
    <source>
        <dbReference type="Pfam" id="PF13190"/>
    </source>
</evidence>
<evidence type="ECO:0000256" key="2">
    <source>
        <dbReference type="ARBA" id="ARBA00022475"/>
    </source>
</evidence>